<sequence>MLCYVMLIG</sequence>
<evidence type="ECO:0000313" key="1">
    <source>
        <dbReference type="EMBL" id="JAH74334.1"/>
    </source>
</evidence>
<proteinExistence type="predicted"/>
<protein>
    <submittedName>
        <fullName evidence="1">Uncharacterized protein</fullName>
    </submittedName>
</protein>
<dbReference type="EMBL" id="GBXM01034243">
    <property type="protein sequence ID" value="JAH74334.1"/>
    <property type="molecule type" value="Transcribed_RNA"/>
</dbReference>
<reference evidence="1" key="1">
    <citation type="submission" date="2014-11" db="EMBL/GenBank/DDBJ databases">
        <authorList>
            <person name="Amaro Gonzalez C."/>
        </authorList>
    </citation>
    <scope>NUCLEOTIDE SEQUENCE</scope>
</reference>
<accession>A0A0E9V8A7</accession>
<organism evidence="1">
    <name type="scientific">Anguilla anguilla</name>
    <name type="common">European freshwater eel</name>
    <name type="synonym">Muraena anguilla</name>
    <dbReference type="NCBI Taxonomy" id="7936"/>
    <lineage>
        <taxon>Eukaryota</taxon>
        <taxon>Metazoa</taxon>
        <taxon>Chordata</taxon>
        <taxon>Craniata</taxon>
        <taxon>Vertebrata</taxon>
        <taxon>Euteleostomi</taxon>
        <taxon>Actinopterygii</taxon>
        <taxon>Neopterygii</taxon>
        <taxon>Teleostei</taxon>
        <taxon>Anguilliformes</taxon>
        <taxon>Anguillidae</taxon>
        <taxon>Anguilla</taxon>
    </lineage>
</organism>
<name>A0A0E9V8A7_ANGAN</name>
<reference evidence="1" key="2">
    <citation type="journal article" date="2015" name="Fish Shellfish Immunol.">
        <title>Early steps in the European eel (Anguilla anguilla)-Vibrio vulnificus interaction in the gills: Role of the RtxA13 toxin.</title>
        <authorList>
            <person name="Callol A."/>
            <person name="Pajuelo D."/>
            <person name="Ebbesson L."/>
            <person name="Teles M."/>
            <person name="MacKenzie S."/>
            <person name="Amaro C."/>
        </authorList>
    </citation>
    <scope>NUCLEOTIDE SEQUENCE</scope>
</reference>